<gene>
    <name evidence="6" type="ORF">SERLADRAFT_418434</name>
</gene>
<dbReference type="GO" id="GO:0004342">
    <property type="term" value="F:glucosamine-6-phosphate deaminase activity"/>
    <property type="evidence" value="ECO:0007669"/>
    <property type="project" value="UniProtKB-UniRule"/>
</dbReference>
<dbReference type="PROSITE" id="PS01161">
    <property type="entry name" value="GLC_GALNAC_ISOMERASE"/>
    <property type="match status" value="1"/>
</dbReference>
<dbReference type="Gene3D" id="3.40.50.1360">
    <property type="match status" value="1"/>
</dbReference>
<comment type="similarity">
    <text evidence="2 4">Belongs to the glucosamine/galactosamine-6-phosphate isomerase family.</text>
</comment>
<dbReference type="RefSeq" id="XP_007323794.1">
    <property type="nucleotide sequence ID" value="XM_007323732.1"/>
</dbReference>
<feature type="domain" description="Glucosamine/galactosamine-6-phosphate isomerase" evidence="5">
    <location>
        <begin position="81"/>
        <end position="291"/>
    </location>
</feature>
<name>F8PBM3_SERL9</name>
<dbReference type="Pfam" id="PF01182">
    <property type="entry name" value="Glucosamine_iso"/>
    <property type="match status" value="1"/>
</dbReference>
<dbReference type="InterPro" id="IPR037171">
    <property type="entry name" value="NagB/RpiA_transferase-like"/>
</dbReference>
<comment type="catalytic activity">
    <reaction evidence="1 4">
        <text>alpha-D-glucosamine 6-phosphate + H2O = beta-D-fructose 6-phosphate + NH4(+)</text>
        <dbReference type="Rhea" id="RHEA:12172"/>
        <dbReference type="ChEBI" id="CHEBI:15377"/>
        <dbReference type="ChEBI" id="CHEBI:28938"/>
        <dbReference type="ChEBI" id="CHEBI:57634"/>
        <dbReference type="ChEBI" id="CHEBI:75989"/>
        <dbReference type="EC" id="3.5.99.6"/>
    </reaction>
</comment>
<dbReference type="Proteomes" id="UP000008064">
    <property type="component" value="Unassembled WGS sequence"/>
</dbReference>
<dbReference type="HAMAP" id="MF_01241">
    <property type="entry name" value="GlcN6P_deamin"/>
    <property type="match status" value="1"/>
</dbReference>
<dbReference type="GeneID" id="18813702"/>
<evidence type="ECO:0000256" key="3">
    <source>
        <dbReference type="ARBA" id="ARBA00022801"/>
    </source>
</evidence>
<dbReference type="PANTHER" id="PTHR11280">
    <property type="entry name" value="GLUCOSAMINE-6-PHOSPHATE ISOMERASE"/>
    <property type="match status" value="1"/>
</dbReference>
<dbReference type="GO" id="GO:0005975">
    <property type="term" value="P:carbohydrate metabolic process"/>
    <property type="evidence" value="ECO:0007669"/>
    <property type="project" value="InterPro"/>
</dbReference>
<dbReference type="GO" id="GO:0019262">
    <property type="term" value="P:N-acetylneuraminate catabolic process"/>
    <property type="evidence" value="ECO:0007669"/>
    <property type="project" value="TreeGrafter"/>
</dbReference>
<keyword evidence="4" id="KW-0119">Carbohydrate metabolism</keyword>
<dbReference type="AlphaFoldDB" id="F8PBM3"/>
<protein>
    <recommendedName>
        <fullName evidence="4">Glucosamine-6-phosphate isomerase</fullName>
        <ecNumber evidence="4">3.5.99.6</ecNumber>
    </recommendedName>
    <alternativeName>
        <fullName evidence="4">Glucosamine-6-phosphate isomerase</fullName>
    </alternativeName>
</protein>
<keyword evidence="3 4" id="KW-0378">Hydrolase</keyword>
<dbReference type="GO" id="GO:0006043">
    <property type="term" value="P:glucosamine catabolic process"/>
    <property type="evidence" value="ECO:0007669"/>
    <property type="project" value="TreeGrafter"/>
</dbReference>
<dbReference type="InterPro" id="IPR006148">
    <property type="entry name" value="Glc/Gal-6P_isomerase"/>
</dbReference>
<dbReference type="EMBL" id="GL945443">
    <property type="protein sequence ID" value="EGO19661.1"/>
    <property type="molecule type" value="Genomic_DNA"/>
</dbReference>
<organism>
    <name type="scientific">Serpula lacrymans var. lacrymans (strain S7.9)</name>
    <name type="common">Dry rot fungus</name>
    <dbReference type="NCBI Taxonomy" id="578457"/>
    <lineage>
        <taxon>Eukaryota</taxon>
        <taxon>Fungi</taxon>
        <taxon>Dikarya</taxon>
        <taxon>Basidiomycota</taxon>
        <taxon>Agaricomycotina</taxon>
        <taxon>Agaricomycetes</taxon>
        <taxon>Agaricomycetidae</taxon>
        <taxon>Boletales</taxon>
        <taxon>Coniophorineae</taxon>
        <taxon>Serpulaceae</taxon>
        <taxon>Serpula</taxon>
    </lineage>
</organism>
<dbReference type="InterPro" id="IPR004547">
    <property type="entry name" value="Glucosamine6P_isomerase"/>
</dbReference>
<dbReference type="GO" id="GO:0042802">
    <property type="term" value="F:identical protein binding"/>
    <property type="evidence" value="ECO:0007669"/>
    <property type="project" value="TreeGrafter"/>
</dbReference>
<evidence type="ECO:0000256" key="2">
    <source>
        <dbReference type="ARBA" id="ARBA00005526"/>
    </source>
</evidence>
<dbReference type="HOGENOM" id="CLU_049611_0_1_1"/>
<proteinExistence type="inferred from homology"/>
<dbReference type="InterPro" id="IPR018321">
    <property type="entry name" value="Glucosamine6P_isomerase_CS"/>
</dbReference>
<dbReference type="PANTHER" id="PTHR11280:SF5">
    <property type="entry name" value="GLUCOSAMINE-6-PHOSPHATE ISOMERASE"/>
    <property type="match status" value="1"/>
</dbReference>
<evidence type="ECO:0000259" key="5">
    <source>
        <dbReference type="Pfam" id="PF01182"/>
    </source>
</evidence>
<dbReference type="SUPFAM" id="SSF100950">
    <property type="entry name" value="NagB/RpiA/CoA transferase-like"/>
    <property type="match status" value="1"/>
</dbReference>
<sequence>MIVPLPADTTTHNSMQFWHWAHGEEHCVVSRVESRGRGRDVTIDRRVTGSGQPIIGGTLSAAHAVWLCTPLAMSGLIIRDDPENVGTYIANYIAKRIIEFEPTPNKPFVLGLPTGSSPIPTYKALIQLVKDEKLSFKNVVTFNMDEYVGLPRDHSESYHTFMFREFFSHIDIPPAQVNILNGNAPDLIGECNAYEEKIKQYGGIELFLGGIGEDGHIAFNEPGSSLASRTRIKTLAYDTILANARFFNNDVSAVPRMALTVGVATVLESKEVVVVVTGQRKSLALSKAIEDGVNHLWTLSPLQLHPWALIVVDEDATADCAH</sequence>
<evidence type="ECO:0000313" key="6">
    <source>
        <dbReference type="EMBL" id="EGO19661.1"/>
    </source>
</evidence>
<evidence type="ECO:0000256" key="4">
    <source>
        <dbReference type="RuleBase" id="RU361197"/>
    </source>
</evidence>
<dbReference type="OrthoDB" id="7663298at2759"/>
<dbReference type="NCBIfam" id="TIGR00502">
    <property type="entry name" value="nagB"/>
    <property type="match status" value="1"/>
</dbReference>
<evidence type="ECO:0000256" key="1">
    <source>
        <dbReference type="ARBA" id="ARBA00000644"/>
    </source>
</evidence>
<accession>F8PBM3</accession>
<dbReference type="EC" id="3.5.99.6" evidence="4"/>
<dbReference type="KEGG" id="sla:SERLADRAFT_418434"/>
<dbReference type="GO" id="GO:0005737">
    <property type="term" value="C:cytoplasm"/>
    <property type="evidence" value="ECO:0007669"/>
    <property type="project" value="TreeGrafter"/>
</dbReference>
<reference evidence="6" key="1">
    <citation type="submission" date="2011-04" db="EMBL/GenBank/DDBJ databases">
        <title>Evolution of plant cell wall degrading machinery underlies the functional diversity of forest fungi.</title>
        <authorList>
            <consortium name="US DOE Joint Genome Institute (JGI-PGF)"/>
            <person name="Eastwood D.C."/>
            <person name="Floudas D."/>
            <person name="Binder M."/>
            <person name="Majcherczyk A."/>
            <person name="Schneider P."/>
            <person name="Aerts A."/>
            <person name="Asiegbu F.O."/>
            <person name="Baker S.E."/>
            <person name="Barry K."/>
            <person name="Bendiksby M."/>
            <person name="Blumentritt M."/>
            <person name="Coutinho P.M."/>
            <person name="Cullen D."/>
            <person name="Cullen D."/>
            <person name="Gathman A."/>
            <person name="Goodell B."/>
            <person name="Henrissat B."/>
            <person name="Ihrmark K."/>
            <person name="Kauserud H."/>
            <person name="Kohler A."/>
            <person name="LaButti K."/>
            <person name="Lapidus A."/>
            <person name="Lavin J.L."/>
            <person name="Lee Y.-H."/>
            <person name="Lindquist E."/>
            <person name="Lilly W."/>
            <person name="Lucas S."/>
            <person name="Morin E."/>
            <person name="Murat C."/>
            <person name="Oguiza J.A."/>
            <person name="Park J."/>
            <person name="Pisabarro A.G."/>
            <person name="Riley R."/>
            <person name="Rosling A."/>
            <person name="Salamov A."/>
            <person name="Schmidt O."/>
            <person name="Schmutz J."/>
            <person name="Skrede I."/>
            <person name="Stenlid J."/>
            <person name="Wiebenga A."/>
            <person name="Xie X."/>
            <person name="Kues U."/>
            <person name="Hibbett D.S."/>
            <person name="Hoffmeister D."/>
            <person name="Hogberg N."/>
            <person name="Martin F."/>
            <person name="Grigoriev I.V."/>
            <person name="Watkinson S.C."/>
        </authorList>
    </citation>
    <scope>NUCLEOTIDE SEQUENCE</scope>
    <source>
        <strain evidence="6">S7.9</strain>
    </source>
</reference>
<dbReference type="CDD" id="cd01399">
    <property type="entry name" value="GlcN6P_deaminase"/>
    <property type="match status" value="1"/>
</dbReference>
<dbReference type="GO" id="GO:0006046">
    <property type="term" value="P:N-acetylglucosamine catabolic process"/>
    <property type="evidence" value="ECO:0007669"/>
    <property type="project" value="TreeGrafter"/>
</dbReference>